<proteinExistence type="predicted"/>
<organism evidence="1 2">
    <name type="scientific">Planotetraspora kaengkrachanensis</name>
    <dbReference type="NCBI Taxonomy" id="575193"/>
    <lineage>
        <taxon>Bacteria</taxon>
        <taxon>Bacillati</taxon>
        <taxon>Actinomycetota</taxon>
        <taxon>Actinomycetes</taxon>
        <taxon>Streptosporangiales</taxon>
        <taxon>Streptosporangiaceae</taxon>
        <taxon>Planotetraspora</taxon>
    </lineage>
</organism>
<protein>
    <submittedName>
        <fullName evidence="1">Uncharacterized protein</fullName>
    </submittedName>
</protein>
<accession>A0A8J3LVQ3</accession>
<evidence type="ECO:0000313" key="1">
    <source>
        <dbReference type="EMBL" id="GIG77660.1"/>
    </source>
</evidence>
<name>A0A8J3LVQ3_9ACTN</name>
<dbReference type="EMBL" id="BONV01000002">
    <property type="protein sequence ID" value="GIG77660.1"/>
    <property type="molecule type" value="Genomic_DNA"/>
</dbReference>
<dbReference type="RefSeq" id="WP_239114713.1">
    <property type="nucleotide sequence ID" value="NZ_BAABHH010000002.1"/>
</dbReference>
<dbReference type="Proteomes" id="UP000630097">
    <property type="component" value="Unassembled WGS sequence"/>
</dbReference>
<gene>
    <name evidence="1" type="ORF">Pka01_07870</name>
</gene>
<evidence type="ECO:0000313" key="2">
    <source>
        <dbReference type="Proteomes" id="UP000630097"/>
    </source>
</evidence>
<keyword evidence="2" id="KW-1185">Reference proteome</keyword>
<sequence length="348" mass="37488">MFVCADCEAVLTAPVSSVALPAHAYQTYGYKLLPALLEPGTYAVDPEPSGSPWRRWDEVGAEEAEARGVYAPVYSLSYGPPGEVAVAPGDIRGTTLIPDRCDGSCCGLDGRSGPNLACAQCGQAVASLIDDCSMWQVVWLDPSAVRRVDVDAPARRVLSWEELRESWPEKPPVEPTGAWSPEWEAAVAVALAHLIAVSDGVPVIVPGGHVADVFRRAVDALLPPGPPARTLTLAGPGLSATGTDIALVPRHPQTGDVWPSGTRAAVPLAAEVWMHLAFDDARRRIPATGGLPDGVHRDDPPPLLPFGRFRPDWNVFLYTLARMPEVRQPWLRAIHDRVRTDRSGALFW</sequence>
<reference evidence="1 2" key="1">
    <citation type="submission" date="2021-01" db="EMBL/GenBank/DDBJ databases">
        <title>Whole genome shotgun sequence of Planotetraspora kaengkrachanensis NBRC 104272.</title>
        <authorList>
            <person name="Komaki H."/>
            <person name="Tamura T."/>
        </authorList>
    </citation>
    <scope>NUCLEOTIDE SEQUENCE [LARGE SCALE GENOMIC DNA]</scope>
    <source>
        <strain evidence="1 2">NBRC 104272</strain>
    </source>
</reference>
<dbReference type="AlphaFoldDB" id="A0A8J3LVQ3"/>
<comment type="caution">
    <text evidence="1">The sequence shown here is derived from an EMBL/GenBank/DDBJ whole genome shotgun (WGS) entry which is preliminary data.</text>
</comment>